<accession>A0A401IMM1</accession>
<gene>
    <name evidence="1" type="ORF">AsFPU1_3922</name>
</gene>
<name>A0A401IMM1_APHSA</name>
<evidence type="ECO:0000313" key="1">
    <source>
        <dbReference type="EMBL" id="GBF82492.1"/>
    </source>
</evidence>
<comment type="caution">
    <text evidence="1">The sequence shown here is derived from an EMBL/GenBank/DDBJ whole genome shotgun (WGS) entry which is preliminary data.</text>
</comment>
<dbReference type="PANTHER" id="PTHR33835:SF2">
    <property type="entry name" value="LYSINE-TRNA LIGASE"/>
    <property type="match status" value="1"/>
</dbReference>
<keyword evidence="2" id="KW-1185">Reference proteome</keyword>
<dbReference type="PANTHER" id="PTHR33835">
    <property type="entry name" value="YALI0C07656P"/>
    <property type="match status" value="1"/>
</dbReference>
<dbReference type="InterPro" id="IPR025638">
    <property type="entry name" value="DUF4336"/>
</dbReference>
<dbReference type="Pfam" id="PF14234">
    <property type="entry name" value="DUF4336"/>
    <property type="match status" value="1"/>
</dbReference>
<dbReference type="AlphaFoldDB" id="A0A401IMM1"/>
<evidence type="ECO:0000313" key="2">
    <source>
        <dbReference type="Proteomes" id="UP000287247"/>
    </source>
</evidence>
<sequence length="393" mass="44984">MGNNTQEQHHHSRDLSWPFWPVVPLYPYGQRRTLRQEIIEDSIWTFEQIQGILYVVVPIRMTVIKLESGGLLVYAPVAPTPECVRLMNELIAQHGDVKYIILPTVSGIEHKVFVGPFARCFPQAQVFVAPHQWSFPLNLPLSWLGFPFGRTRNLPLNSHLAPFADEFDYEILGPINLGLGPFEEVALFHKRSRTLLVTDSIIKVSETPPNSVQIDPYPLLFHARDHALEVMEDTPANRRKGWQRIVLFALYFRPGALEVPQWDTVLQEAKKAPDRSQKAYFGLYPFQWKEQWTNSFNRLGQNNGLLVAPILQGVIFNRGPLQVLTWADKVAKWGFKRIIPCHFEAPINAEADQFRQGFDFLRGDNSQLNTADFQLIRELGEKLTKTGITPPAK</sequence>
<dbReference type="Proteomes" id="UP000287247">
    <property type="component" value="Unassembled WGS sequence"/>
</dbReference>
<organism evidence="1 2">
    <name type="scientific">Aphanothece sacrum FPU1</name>
    <dbReference type="NCBI Taxonomy" id="1920663"/>
    <lineage>
        <taxon>Bacteria</taxon>
        <taxon>Bacillati</taxon>
        <taxon>Cyanobacteriota</taxon>
        <taxon>Cyanophyceae</taxon>
        <taxon>Oscillatoriophycideae</taxon>
        <taxon>Chroococcales</taxon>
        <taxon>Aphanothecaceae</taxon>
        <taxon>Aphanothece</taxon>
    </lineage>
</organism>
<protein>
    <recommendedName>
        <fullName evidence="3">DUF4336 domain-containing protein</fullName>
    </recommendedName>
</protein>
<dbReference type="OrthoDB" id="537092at2"/>
<dbReference type="RefSeq" id="WP_124975847.1">
    <property type="nucleotide sequence ID" value="NZ_BDQK01000017.1"/>
</dbReference>
<dbReference type="EMBL" id="BDQK01000017">
    <property type="protein sequence ID" value="GBF82492.1"/>
    <property type="molecule type" value="Genomic_DNA"/>
</dbReference>
<evidence type="ECO:0008006" key="3">
    <source>
        <dbReference type="Google" id="ProtNLM"/>
    </source>
</evidence>
<reference evidence="2" key="1">
    <citation type="submission" date="2017-05" db="EMBL/GenBank/DDBJ databases">
        <title>Physiological properties and genetic analysis related to exopolysaccharide production of fresh-water unicellular cyanobacterium Aphanothece sacrum, Suizenji Nori, that has been cultured as a food source in Japan.</title>
        <authorList>
            <person name="Kanesaki Y."/>
            <person name="Yoshikawa S."/>
            <person name="Ohki K."/>
        </authorList>
    </citation>
    <scope>NUCLEOTIDE SEQUENCE [LARGE SCALE GENOMIC DNA]</scope>
    <source>
        <strain evidence="2">FPU1</strain>
    </source>
</reference>
<proteinExistence type="predicted"/>